<feature type="domain" description="4Fe-4S ferredoxin-type" evidence="1">
    <location>
        <begin position="6"/>
        <end position="35"/>
    </location>
</feature>
<evidence type="ECO:0000313" key="3">
    <source>
        <dbReference type="Proteomes" id="UP000826725"/>
    </source>
</evidence>
<dbReference type="InterPro" id="IPR052911">
    <property type="entry name" value="Corrinoid_activation_enz"/>
</dbReference>
<protein>
    <submittedName>
        <fullName evidence="2">Ferredoxin</fullName>
    </submittedName>
</protein>
<dbReference type="PANTHER" id="PTHR42895:SF1">
    <property type="entry name" value="IRON-SULFUR CLUSTER PROTEIN"/>
    <property type="match status" value="1"/>
</dbReference>
<evidence type="ECO:0000313" key="2">
    <source>
        <dbReference type="EMBL" id="BCL60140.1"/>
    </source>
</evidence>
<gene>
    <name evidence="2" type="ORF">DGMP_08330</name>
</gene>
<dbReference type="EMBL" id="AP024086">
    <property type="protein sequence ID" value="BCL60140.1"/>
    <property type="molecule type" value="Genomic_DNA"/>
</dbReference>
<dbReference type="PANTHER" id="PTHR42895">
    <property type="entry name" value="IRON-SULFUR CLUSTER-BINDING PROTEIN-RELATED"/>
    <property type="match status" value="1"/>
</dbReference>
<organism evidence="2 3">
    <name type="scientific">Desulfomarina profundi</name>
    <dbReference type="NCBI Taxonomy" id="2772557"/>
    <lineage>
        <taxon>Bacteria</taxon>
        <taxon>Pseudomonadati</taxon>
        <taxon>Thermodesulfobacteriota</taxon>
        <taxon>Desulfobulbia</taxon>
        <taxon>Desulfobulbales</taxon>
        <taxon>Desulfobulbaceae</taxon>
        <taxon>Desulfomarina</taxon>
    </lineage>
</organism>
<reference evidence="2" key="1">
    <citation type="submission" date="2020-09" db="EMBL/GenBank/DDBJ databases">
        <title>Desulfogranum mesoprofundum gen. nov., sp. nov., a novel mesophilic, sulfate-reducing chemolithoautotroph isolated from a deep-sea hydrothermal vent chimney in the Suiyo Seamount.</title>
        <authorList>
            <person name="Hashimoto Y."/>
            <person name="Nakagawa S."/>
        </authorList>
    </citation>
    <scope>NUCLEOTIDE SEQUENCE</scope>
    <source>
        <strain evidence="2">KT2</strain>
    </source>
</reference>
<dbReference type="PROSITE" id="PS51379">
    <property type="entry name" value="4FE4S_FER_2"/>
    <property type="match status" value="2"/>
</dbReference>
<dbReference type="Proteomes" id="UP000826725">
    <property type="component" value="Chromosome"/>
</dbReference>
<feature type="domain" description="4Fe-4S ferredoxin-type" evidence="1">
    <location>
        <begin position="36"/>
        <end position="65"/>
    </location>
</feature>
<dbReference type="KEGG" id="dbk:DGMP_08330"/>
<dbReference type="RefSeq" id="WP_228856306.1">
    <property type="nucleotide sequence ID" value="NZ_AP024086.1"/>
</dbReference>
<proteinExistence type="predicted"/>
<keyword evidence="3" id="KW-1185">Reference proteome</keyword>
<dbReference type="InterPro" id="IPR017896">
    <property type="entry name" value="4Fe4S_Fe-S-bd"/>
</dbReference>
<accession>A0A8D5JNH5</accession>
<sequence length="253" mass="27359">MKAMRKIIEIDEELCDGCGQCVPDCAEGSLKIVDGKAKLVAENLCDGLGACLGSCPTGALKIIEREADEFDEEAVEEYLAKEKEQAAETMDCGCASTHIQSFPSAGQQQSSCQTANVPVEIAASGKTASLLSHWPVQIRLVPPQAPFLKNSDLLVAADCCAVAARNFQEKYLQGKTVMMGCPKFDDAESYVDRFAEIIKTCELKSLTILIMEVPCCSAMNIIIKKAIERAGKSVPVEQVTISTQGEELARKTW</sequence>
<dbReference type="Pfam" id="PF13237">
    <property type="entry name" value="Fer4_10"/>
    <property type="match status" value="1"/>
</dbReference>
<name>A0A8D5JNH5_9BACT</name>
<evidence type="ECO:0000259" key="1">
    <source>
        <dbReference type="PROSITE" id="PS51379"/>
    </source>
</evidence>
<dbReference type="AlphaFoldDB" id="A0A8D5JNH5"/>